<evidence type="ECO:0000313" key="2">
    <source>
        <dbReference type="Proteomes" id="UP001143910"/>
    </source>
</evidence>
<dbReference type="EMBL" id="JANJQO010000624">
    <property type="protein sequence ID" value="KAJ2976079.1"/>
    <property type="molecule type" value="Genomic_DNA"/>
</dbReference>
<gene>
    <name evidence="1" type="ORF">NQ176_g5155</name>
</gene>
<sequence>MQNTNMLAEEIQHKLGPYAKSREQVNYIRRILAAHLGECAHGAPIKSALALASGSDAHGTVTTDSTPADGVYRDYLEALQENINARRELDAIRQQEMPEMRATATAAFGGSSRRGLTPSPMLSLNERVALLKLHQKRDGLYAVQETLDLLLEQPAADSRFLDAERMLQGTPPLPPVPRDVINTMVMEQSNSALDMAGQITQLEKVVLRAKLLLRQEEQLLHEARLRTPRQSAPSGQAARLSALSATRDELIHWIETELGKAAPEIQETQKYGDDLAEKNLGKADSAAIQATLGKIREKYTWYVAARKRLLEMVGSGVQSLPPPSKKPIPKKRASYAATEPRLPTDHLVVPYLAALVEVSANHKVAVVYKTHMTSLLNQTSQEIRRRVSHLAEESQLLSSFAEADGSRNRRLGVETASQADISTQAKAWADASDTAKMSTLESVAETIEKGQIALEGLMRTVDSIAKITGQDLLVTGEEGRWLPDTPKERRHTRNGSRAQSQSSTDPWSKVRGNLGLLGQDSL</sequence>
<evidence type="ECO:0000313" key="1">
    <source>
        <dbReference type="EMBL" id="KAJ2976079.1"/>
    </source>
</evidence>
<keyword evidence="2" id="KW-1185">Reference proteome</keyword>
<accession>A0ACC1NAJ1</accession>
<dbReference type="Proteomes" id="UP001143910">
    <property type="component" value="Unassembled WGS sequence"/>
</dbReference>
<comment type="caution">
    <text evidence="1">The sequence shown here is derived from an EMBL/GenBank/DDBJ whole genome shotgun (WGS) entry which is preliminary data.</text>
</comment>
<organism evidence="1 2">
    <name type="scientific">Zarea fungicola</name>
    <dbReference type="NCBI Taxonomy" id="93591"/>
    <lineage>
        <taxon>Eukaryota</taxon>
        <taxon>Fungi</taxon>
        <taxon>Dikarya</taxon>
        <taxon>Ascomycota</taxon>
        <taxon>Pezizomycotina</taxon>
        <taxon>Sordariomycetes</taxon>
        <taxon>Hypocreomycetidae</taxon>
        <taxon>Hypocreales</taxon>
        <taxon>Cordycipitaceae</taxon>
        <taxon>Zarea</taxon>
    </lineage>
</organism>
<proteinExistence type="predicted"/>
<protein>
    <submittedName>
        <fullName evidence="1">Uncharacterized protein</fullName>
    </submittedName>
</protein>
<name>A0ACC1NAJ1_9HYPO</name>
<reference evidence="1" key="1">
    <citation type="submission" date="2022-08" db="EMBL/GenBank/DDBJ databases">
        <title>Genome Sequence of Lecanicillium fungicola.</title>
        <authorList>
            <person name="Buettner E."/>
        </authorList>
    </citation>
    <scope>NUCLEOTIDE SEQUENCE</scope>
    <source>
        <strain evidence="1">Babe33</strain>
    </source>
</reference>